<reference evidence="2" key="2">
    <citation type="submission" date="2023-07" db="EMBL/GenBank/DDBJ databases">
        <authorList>
            <consortium name="Lawrence Berkeley National Laboratory"/>
            <person name="Haridas S."/>
            <person name="Hensen N."/>
            <person name="Bonometti L."/>
            <person name="Westerberg I."/>
            <person name="Brannstrom I.O."/>
            <person name="Guillou S."/>
            <person name="Cros-Aarteil S."/>
            <person name="Calhoun S."/>
            <person name="Kuo A."/>
            <person name="Mondo S."/>
            <person name="Pangilinan J."/>
            <person name="Riley R."/>
            <person name="LaButti K."/>
            <person name="Andreopoulos B."/>
            <person name="Lipzen A."/>
            <person name="Chen C."/>
            <person name="Yanf M."/>
            <person name="Daum C."/>
            <person name="Ng V."/>
            <person name="Clum A."/>
            <person name="Steindorff A."/>
            <person name="Ohm R."/>
            <person name="Martin F."/>
            <person name="Silar P."/>
            <person name="Natvig D."/>
            <person name="Lalanne C."/>
            <person name="Gautier V."/>
            <person name="Ament-velasquez S.L."/>
            <person name="Kruys A."/>
            <person name="Hutchinson M.I."/>
            <person name="Powell A.J."/>
            <person name="Barry K."/>
            <person name="Miller A.N."/>
            <person name="Grigoriev I.V."/>
            <person name="Debuchy R."/>
            <person name="Gladieux P."/>
            <person name="Thoren M.H."/>
            <person name="Johannesson H."/>
        </authorList>
    </citation>
    <scope>NUCLEOTIDE SEQUENCE</scope>
    <source>
        <strain evidence="2">FGSC 1904</strain>
    </source>
</reference>
<sequence>MWDGVPFVTINDYRPARIDVLRPDGLLPPSTTSAAHGVNSAGRPGLNIQEQKRQERQRPQKRLDGLQHFEYQCGHDRLRTKGSMVLRKARPPEALSCKAQQQISLSLDRYDEPGAHVPKQRKCLDPSLAGVLRRGSHSQETMVIHKTPEARIDAGLANDPMPWLRKMKRRIEVRIIEDKNNGKKNVNGDFDNEKEISENASCRVNSEGIGLQ</sequence>
<feature type="region of interest" description="Disordered" evidence="1">
    <location>
        <begin position="29"/>
        <end position="58"/>
    </location>
</feature>
<dbReference type="EMBL" id="JAUTDP010000002">
    <property type="protein sequence ID" value="KAK3402287.1"/>
    <property type="molecule type" value="Genomic_DNA"/>
</dbReference>
<evidence type="ECO:0000313" key="2">
    <source>
        <dbReference type="EMBL" id="KAK3402287.1"/>
    </source>
</evidence>
<proteinExistence type="predicted"/>
<evidence type="ECO:0000256" key="1">
    <source>
        <dbReference type="SAM" id="MobiDB-lite"/>
    </source>
</evidence>
<organism evidence="2 3">
    <name type="scientific">Sordaria brevicollis</name>
    <dbReference type="NCBI Taxonomy" id="83679"/>
    <lineage>
        <taxon>Eukaryota</taxon>
        <taxon>Fungi</taxon>
        <taxon>Dikarya</taxon>
        <taxon>Ascomycota</taxon>
        <taxon>Pezizomycotina</taxon>
        <taxon>Sordariomycetes</taxon>
        <taxon>Sordariomycetidae</taxon>
        <taxon>Sordariales</taxon>
        <taxon>Sordariaceae</taxon>
        <taxon>Sordaria</taxon>
    </lineage>
</organism>
<keyword evidence="3" id="KW-1185">Reference proteome</keyword>
<evidence type="ECO:0000313" key="3">
    <source>
        <dbReference type="Proteomes" id="UP001281003"/>
    </source>
</evidence>
<reference evidence="2" key="1">
    <citation type="journal article" date="2023" name="Mol. Phylogenet. Evol.">
        <title>Genome-scale phylogeny and comparative genomics of the fungal order Sordariales.</title>
        <authorList>
            <person name="Hensen N."/>
            <person name="Bonometti L."/>
            <person name="Westerberg I."/>
            <person name="Brannstrom I.O."/>
            <person name="Guillou S."/>
            <person name="Cros-Aarteil S."/>
            <person name="Calhoun S."/>
            <person name="Haridas S."/>
            <person name="Kuo A."/>
            <person name="Mondo S."/>
            <person name="Pangilinan J."/>
            <person name="Riley R."/>
            <person name="LaButti K."/>
            <person name="Andreopoulos B."/>
            <person name="Lipzen A."/>
            <person name="Chen C."/>
            <person name="Yan M."/>
            <person name="Daum C."/>
            <person name="Ng V."/>
            <person name="Clum A."/>
            <person name="Steindorff A."/>
            <person name="Ohm R.A."/>
            <person name="Martin F."/>
            <person name="Silar P."/>
            <person name="Natvig D.O."/>
            <person name="Lalanne C."/>
            <person name="Gautier V."/>
            <person name="Ament-Velasquez S.L."/>
            <person name="Kruys A."/>
            <person name="Hutchinson M.I."/>
            <person name="Powell A.J."/>
            <person name="Barry K."/>
            <person name="Miller A.N."/>
            <person name="Grigoriev I.V."/>
            <person name="Debuchy R."/>
            <person name="Gladieux P."/>
            <person name="Hiltunen Thoren M."/>
            <person name="Johannesson H."/>
        </authorList>
    </citation>
    <scope>NUCLEOTIDE SEQUENCE</scope>
    <source>
        <strain evidence="2">FGSC 1904</strain>
    </source>
</reference>
<dbReference type="AlphaFoldDB" id="A0AAE0PM12"/>
<gene>
    <name evidence="2" type="ORF">B0T20DRAFT_390182</name>
</gene>
<dbReference type="Proteomes" id="UP001281003">
    <property type="component" value="Unassembled WGS sequence"/>
</dbReference>
<name>A0AAE0PM12_SORBR</name>
<protein>
    <submittedName>
        <fullName evidence="2">Uncharacterized protein</fullName>
    </submittedName>
</protein>
<accession>A0AAE0PM12</accession>
<comment type="caution">
    <text evidence="2">The sequence shown here is derived from an EMBL/GenBank/DDBJ whole genome shotgun (WGS) entry which is preliminary data.</text>
</comment>